<dbReference type="AlphaFoldDB" id="A0A2K3KQH9"/>
<evidence type="ECO:0000313" key="2">
    <source>
        <dbReference type="Proteomes" id="UP000236291"/>
    </source>
</evidence>
<sequence>RAKNFGAWRLESWSLGSSPSKRTLNA</sequence>
<gene>
    <name evidence="1" type="ORF">L195_g064032</name>
</gene>
<reference evidence="1 2" key="2">
    <citation type="journal article" date="2017" name="Front. Plant Sci.">
        <title>Gene Classification and Mining of Molecular Markers Useful in Red Clover (Trifolium pratense) Breeding.</title>
        <authorList>
            <person name="Istvanek J."/>
            <person name="Dluhosova J."/>
            <person name="Dluhos P."/>
            <person name="Patkova L."/>
            <person name="Nedelnik J."/>
            <person name="Repkova J."/>
        </authorList>
    </citation>
    <scope>NUCLEOTIDE SEQUENCE [LARGE SCALE GENOMIC DNA]</scope>
    <source>
        <strain evidence="2">cv. Tatra</strain>
        <tissue evidence="1">Young leaves</tissue>
    </source>
</reference>
<reference evidence="1 2" key="1">
    <citation type="journal article" date="2014" name="Am. J. Bot.">
        <title>Genome assembly and annotation for red clover (Trifolium pratense; Fabaceae).</title>
        <authorList>
            <person name="Istvanek J."/>
            <person name="Jaros M."/>
            <person name="Krenek A."/>
            <person name="Repkova J."/>
        </authorList>
    </citation>
    <scope>NUCLEOTIDE SEQUENCE [LARGE SCALE GENOMIC DNA]</scope>
    <source>
        <strain evidence="2">cv. Tatra</strain>
        <tissue evidence="1">Young leaves</tissue>
    </source>
</reference>
<dbReference type="Proteomes" id="UP000236291">
    <property type="component" value="Unassembled WGS sequence"/>
</dbReference>
<comment type="caution">
    <text evidence="1">The sequence shown here is derived from an EMBL/GenBank/DDBJ whole genome shotgun (WGS) entry which is preliminary data.</text>
</comment>
<dbReference type="EMBL" id="ASHM01230123">
    <property type="protein sequence ID" value="PNX68555.1"/>
    <property type="molecule type" value="Genomic_DNA"/>
</dbReference>
<evidence type="ECO:0000313" key="1">
    <source>
        <dbReference type="EMBL" id="PNX68555.1"/>
    </source>
</evidence>
<name>A0A2K3KQH9_TRIPR</name>
<accession>A0A2K3KQH9</accession>
<protein>
    <submittedName>
        <fullName evidence="1">Uncharacterized protein</fullName>
    </submittedName>
</protein>
<organism evidence="1 2">
    <name type="scientific">Trifolium pratense</name>
    <name type="common">Red clover</name>
    <dbReference type="NCBI Taxonomy" id="57577"/>
    <lineage>
        <taxon>Eukaryota</taxon>
        <taxon>Viridiplantae</taxon>
        <taxon>Streptophyta</taxon>
        <taxon>Embryophyta</taxon>
        <taxon>Tracheophyta</taxon>
        <taxon>Spermatophyta</taxon>
        <taxon>Magnoliopsida</taxon>
        <taxon>eudicotyledons</taxon>
        <taxon>Gunneridae</taxon>
        <taxon>Pentapetalae</taxon>
        <taxon>rosids</taxon>
        <taxon>fabids</taxon>
        <taxon>Fabales</taxon>
        <taxon>Fabaceae</taxon>
        <taxon>Papilionoideae</taxon>
        <taxon>50 kb inversion clade</taxon>
        <taxon>NPAAA clade</taxon>
        <taxon>Hologalegina</taxon>
        <taxon>IRL clade</taxon>
        <taxon>Trifolieae</taxon>
        <taxon>Trifolium</taxon>
    </lineage>
</organism>
<feature type="non-terminal residue" evidence="1">
    <location>
        <position position="1"/>
    </location>
</feature>
<proteinExistence type="predicted"/>